<dbReference type="AlphaFoldDB" id="A0A495PW74"/>
<keyword evidence="2" id="KW-1185">Reference proteome</keyword>
<dbReference type="EMBL" id="RBLG01000002">
    <property type="protein sequence ID" value="RKS53802.1"/>
    <property type="molecule type" value="Genomic_DNA"/>
</dbReference>
<proteinExistence type="predicted"/>
<evidence type="ECO:0000313" key="2">
    <source>
        <dbReference type="Proteomes" id="UP000276282"/>
    </source>
</evidence>
<evidence type="ECO:0000313" key="1">
    <source>
        <dbReference type="EMBL" id="RKS53802.1"/>
    </source>
</evidence>
<accession>A0A495PW74</accession>
<reference evidence="1 2" key="1">
    <citation type="submission" date="2018-10" db="EMBL/GenBank/DDBJ databases">
        <title>Genomic Encyclopedia of Archaeal and Bacterial Type Strains, Phase II (KMG-II): from individual species to whole genera.</title>
        <authorList>
            <person name="Goeker M."/>
        </authorList>
    </citation>
    <scope>NUCLEOTIDE SEQUENCE [LARGE SCALE GENOMIC DNA]</scope>
    <source>
        <strain evidence="1 2">DSM 19839</strain>
    </source>
</reference>
<dbReference type="RefSeq" id="WP_121345876.1">
    <property type="nucleotide sequence ID" value="NZ_RBLG01000002.1"/>
</dbReference>
<protein>
    <submittedName>
        <fullName evidence="1">Uncharacterized protein</fullName>
    </submittedName>
</protein>
<dbReference type="Proteomes" id="UP000276282">
    <property type="component" value="Unassembled WGS sequence"/>
</dbReference>
<dbReference type="OrthoDB" id="1151541at2"/>
<name>A0A495PW74_9FLAO</name>
<sequence length="218" mass="26814">MKEIIYNKIIEKLNSNEFESRLKNITRNYPNLKQEIQIRNCLLEMINAEYFTGEFNYRAFAELKHINFPRKRVDLTFINQESNEERYTVELKFQYSNDFLRFHKYKHIIQNDFELRNSELFILIVAHWSKEEKKKFDEKWFDEKFELAPNLNRYISNEKCWKENIPNLLGTFNESNCEDFISLEIEVEDEFNPKMNYDFYFLRRNFMQDIKEVKSALN</sequence>
<organism evidence="1 2">
    <name type="scientific">Gillisia mitskevichiae</name>
    <dbReference type="NCBI Taxonomy" id="270921"/>
    <lineage>
        <taxon>Bacteria</taxon>
        <taxon>Pseudomonadati</taxon>
        <taxon>Bacteroidota</taxon>
        <taxon>Flavobacteriia</taxon>
        <taxon>Flavobacteriales</taxon>
        <taxon>Flavobacteriaceae</taxon>
        <taxon>Gillisia</taxon>
    </lineage>
</organism>
<gene>
    <name evidence="1" type="ORF">BC962_2059</name>
</gene>
<comment type="caution">
    <text evidence="1">The sequence shown here is derived from an EMBL/GenBank/DDBJ whole genome shotgun (WGS) entry which is preliminary data.</text>
</comment>